<dbReference type="InterPro" id="IPR001646">
    <property type="entry name" value="5peptide_repeat"/>
</dbReference>
<accession>A0ABU1EBT5</accession>
<name>A0ABU1EBT5_9CLOT</name>
<sequence>MNREEALKDFNEKVVNKIINEYKLRFEENLKQYKDILCEILIDSIVNLNKKVCNVRDYNKNYLLNVLQYELLRTNVLDDSYIIWLHGYNRSWYLDEDSVYEEINLKFLFEPFIELKQVLIKKKKVYLGKVNNYDIQNIVFNIVKECYYSIENIAREYMYDLDDNEKIKNVFLDEYYLIKWSEYREESKTIFAMDYRKKETKDLIGFTKNPYIYPIFTKSTLNECELKNQDLLYANFKESKLTEINIIECSVPRGKFNNTEFVKCNIKNSIMTGSIFKNTSLNTINFINSDLRACNFNYSDCIEVTFNNCNLEDVSFYKSSLYRINFINCNLKSVNFIDAKFHKVSFEGSDLKEALFNEEVIPFIHITPEQLQDINIWGELK</sequence>
<protein>
    <submittedName>
        <fullName evidence="2">Pentapeptide repeat-containing protein</fullName>
    </submittedName>
</protein>
<proteinExistence type="predicted"/>
<dbReference type="SUPFAM" id="SSF141571">
    <property type="entry name" value="Pentapeptide repeat-like"/>
    <property type="match status" value="1"/>
</dbReference>
<dbReference type="Proteomes" id="UP001256646">
    <property type="component" value="Unassembled WGS sequence"/>
</dbReference>
<organism evidence="2 3">
    <name type="scientific">Clostridium aquiflavi</name>
    <dbReference type="NCBI Taxonomy" id="3073603"/>
    <lineage>
        <taxon>Bacteria</taxon>
        <taxon>Bacillati</taxon>
        <taxon>Bacillota</taxon>
        <taxon>Clostridia</taxon>
        <taxon>Eubacteriales</taxon>
        <taxon>Clostridiaceae</taxon>
        <taxon>Clostridium</taxon>
    </lineage>
</organism>
<gene>
    <name evidence="2" type="ORF">RGC78_00020</name>
</gene>
<evidence type="ECO:0000256" key="1">
    <source>
        <dbReference type="ARBA" id="ARBA00022737"/>
    </source>
</evidence>
<dbReference type="Pfam" id="PF13599">
    <property type="entry name" value="Pentapeptide_4"/>
    <property type="match status" value="1"/>
</dbReference>
<reference evidence="2 3" key="1">
    <citation type="submission" date="2023-09" db="EMBL/GenBank/DDBJ databases">
        <authorList>
            <person name="Zhai L."/>
        </authorList>
    </citation>
    <scope>NUCLEOTIDE SEQUENCE [LARGE SCALE GENOMIC DNA]</scope>
    <source>
        <strain evidence="2 3">5 N-1</strain>
    </source>
</reference>
<dbReference type="PANTHER" id="PTHR47485">
    <property type="entry name" value="THYLAKOID LUMENAL 17.4 KDA PROTEIN, CHLOROPLASTIC"/>
    <property type="match status" value="1"/>
</dbReference>
<dbReference type="EMBL" id="JAVJAN010000001">
    <property type="protein sequence ID" value="MDR5585846.1"/>
    <property type="molecule type" value="Genomic_DNA"/>
</dbReference>
<dbReference type="PANTHER" id="PTHR47485:SF1">
    <property type="entry name" value="THYLAKOID LUMENAL 17.4 KDA PROTEIN, CHLOROPLASTIC"/>
    <property type="match status" value="1"/>
</dbReference>
<keyword evidence="1" id="KW-0677">Repeat</keyword>
<evidence type="ECO:0000313" key="2">
    <source>
        <dbReference type="EMBL" id="MDR5585846.1"/>
    </source>
</evidence>
<keyword evidence="3" id="KW-1185">Reference proteome</keyword>
<evidence type="ECO:0000313" key="3">
    <source>
        <dbReference type="Proteomes" id="UP001256646"/>
    </source>
</evidence>
<dbReference type="RefSeq" id="WP_309555697.1">
    <property type="nucleotide sequence ID" value="NZ_JAVJAN010000001.1"/>
</dbReference>
<dbReference type="Gene3D" id="2.160.20.80">
    <property type="entry name" value="E3 ubiquitin-protein ligase SopA"/>
    <property type="match status" value="1"/>
</dbReference>
<comment type="caution">
    <text evidence="2">The sequence shown here is derived from an EMBL/GenBank/DDBJ whole genome shotgun (WGS) entry which is preliminary data.</text>
</comment>